<proteinExistence type="inferred from homology"/>
<comment type="PTM">
    <text evidence="7">4'-phosphopantetheine is transferred from CoA to a specific serine of apo-ACP by AcpS. This modification is essential for activity because fatty acids are bound in thioester linkage to the sulfhydryl of the prosthetic group.</text>
</comment>
<dbReference type="GO" id="GO:0009245">
    <property type="term" value="P:lipid A biosynthetic process"/>
    <property type="evidence" value="ECO:0007669"/>
    <property type="project" value="TreeGrafter"/>
</dbReference>
<protein>
    <recommendedName>
        <fullName evidence="7 8">Acyl carrier protein</fullName>
        <shortName evidence="7">ACP</shortName>
    </recommendedName>
</protein>
<dbReference type="GO" id="GO:0016020">
    <property type="term" value="C:membrane"/>
    <property type="evidence" value="ECO:0007669"/>
    <property type="project" value="GOC"/>
</dbReference>
<evidence type="ECO:0000256" key="9">
    <source>
        <dbReference type="RuleBase" id="RU003545"/>
    </source>
</evidence>
<keyword evidence="7" id="KW-0963">Cytoplasm</keyword>
<dbReference type="NCBIfam" id="TIGR00517">
    <property type="entry name" value="acyl_carrier"/>
    <property type="match status" value="1"/>
</dbReference>
<keyword evidence="12" id="KW-1185">Reference proteome</keyword>
<dbReference type="InterPro" id="IPR006162">
    <property type="entry name" value="Ppantetheine_attach_site"/>
</dbReference>
<comment type="PTM">
    <text evidence="9">4'-phosphopantetheine is transferred from CoA to a specific serine of apo-ACP by acpS.</text>
</comment>
<keyword evidence="3 7" id="KW-0597">Phosphoprotein</keyword>
<dbReference type="InterPro" id="IPR009081">
    <property type="entry name" value="PP-bd_ACP"/>
</dbReference>
<sequence length="75" mass="8789">MFEEVKKILIKQLKLKDVDVRPESKIKDDLGADSIDILQLLMTIEEEHGIVIPDEELARFEKVQDIVDYLEKHNK</sequence>
<reference evidence="11 12" key="1">
    <citation type="submission" date="2017-02" db="EMBL/GenBank/DDBJ databases">
        <authorList>
            <person name="Peterson S.W."/>
        </authorList>
    </citation>
    <scope>NUCLEOTIDE SEQUENCE [LARGE SCALE GENOMIC DNA]</scope>
    <source>
        <strain evidence="11 12">ATCC 17233</strain>
    </source>
</reference>
<evidence type="ECO:0000256" key="1">
    <source>
        <dbReference type="ARBA" id="ARBA00022450"/>
    </source>
</evidence>
<comment type="function">
    <text evidence="7 9">Carrier of the growing fatty acid chain in fatty acid biosynthesis.</text>
</comment>
<dbReference type="PANTHER" id="PTHR20863:SF76">
    <property type="entry name" value="CARRIER DOMAIN-CONTAINING PROTEIN"/>
    <property type="match status" value="1"/>
</dbReference>
<dbReference type="UniPathway" id="UPA00094"/>
<dbReference type="GO" id="GO:0000035">
    <property type="term" value="F:acyl binding"/>
    <property type="evidence" value="ECO:0007669"/>
    <property type="project" value="TreeGrafter"/>
</dbReference>
<evidence type="ECO:0000256" key="8">
    <source>
        <dbReference type="NCBIfam" id="TIGR00517"/>
    </source>
</evidence>
<dbReference type="RefSeq" id="WP_078785706.1">
    <property type="nucleotide sequence ID" value="NZ_CACZYW010000011.1"/>
</dbReference>
<keyword evidence="5 7" id="KW-0443">Lipid metabolism</keyword>
<feature type="domain" description="Carrier" evidence="10">
    <location>
        <begin position="1"/>
        <end position="74"/>
    </location>
</feature>
<dbReference type="HAMAP" id="MF_01217">
    <property type="entry name" value="Acyl_carrier"/>
    <property type="match status" value="1"/>
</dbReference>
<evidence type="ECO:0000259" key="10">
    <source>
        <dbReference type="PROSITE" id="PS50075"/>
    </source>
</evidence>
<dbReference type="InterPro" id="IPR036736">
    <property type="entry name" value="ACP-like_sf"/>
</dbReference>
<evidence type="ECO:0000256" key="6">
    <source>
        <dbReference type="ARBA" id="ARBA00023160"/>
    </source>
</evidence>
<comment type="pathway">
    <text evidence="7 9">Lipid metabolism; fatty acid biosynthesis.</text>
</comment>
<dbReference type="PROSITE" id="PS00012">
    <property type="entry name" value="PHOSPHOPANTETHEINE"/>
    <property type="match status" value="1"/>
</dbReference>
<organism evidence="11 12">
    <name type="scientific">Eubacterium ruminantium</name>
    <dbReference type="NCBI Taxonomy" id="42322"/>
    <lineage>
        <taxon>Bacteria</taxon>
        <taxon>Bacillati</taxon>
        <taxon>Bacillota</taxon>
        <taxon>Clostridia</taxon>
        <taxon>Eubacteriales</taxon>
        <taxon>Eubacteriaceae</taxon>
        <taxon>Eubacterium</taxon>
    </lineage>
</organism>
<dbReference type="InterPro" id="IPR003231">
    <property type="entry name" value="ACP"/>
</dbReference>
<dbReference type="Gene3D" id="1.10.1200.10">
    <property type="entry name" value="ACP-like"/>
    <property type="match status" value="1"/>
</dbReference>
<dbReference type="PROSITE" id="PS50075">
    <property type="entry name" value="CARRIER"/>
    <property type="match status" value="1"/>
</dbReference>
<name>A0A1T4JXD1_9FIRM</name>
<comment type="subcellular location">
    <subcellularLocation>
        <location evidence="7">Cytoplasm</location>
    </subcellularLocation>
</comment>
<evidence type="ECO:0000313" key="11">
    <source>
        <dbReference type="EMBL" id="SJZ34850.1"/>
    </source>
</evidence>
<dbReference type="PANTHER" id="PTHR20863">
    <property type="entry name" value="ACYL CARRIER PROTEIN"/>
    <property type="match status" value="1"/>
</dbReference>
<dbReference type="NCBIfam" id="NF002150">
    <property type="entry name" value="PRK00982.1-4"/>
    <property type="match status" value="1"/>
</dbReference>
<keyword evidence="2 7" id="KW-0444">Lipid biosynthesis</keyword>
<evidence type="ECO:0000256" key="4">
    <source>
        <dbReference type="ARBA" id="ARBA00022832"/>
    </source>
</evidence>
<evidence type="ECO:0000256" key="2">
    <source>
        <dbReference type="ARBA" id="ARBA00022516"/>
    </source>
</evidence>
<gene>
    <name evidence="7" type="primary">acpP</name>
    <name evidence="11" type="ORF">SAMN02745110_00006</name>
</gene>
<dbReference type="OrthoDB" id="9804551at2"/>
<evidence type="ECO:0000256" key="3">
    <source>
        <dbReference type="ARBA" id="ARBA00022553"/>
    </source>
</evidence>
<feature type="modified residue" description="O-(pantetheine 4'-phosphoryl)serine" evidence="7">
    <location>
        <position position="34"/>
    </location>
</feature>
<keyword evidence="1 7" id="KW-0596">Phosphopantetheine</keyword>
<dbReference type="SUPFAM" id="SSF47336">
    <property type="entry name" value="ACP-like"/>
    <property type="match status" value="1"/>
</dbReference>
<dbReference type="GO" id="GO:0005829">
    <property type="term" value="C:cytosol"/>
    <property type="evidence" value="ECO:0007669"/>
    <property type="project" value="TreeGrafter"/>
</dbReference>
<evidence type="ECO:0000313" key="12">
    <source>
        <dbReference type="Proteomes" id="UP000189857"/>
    </source>
</evidence>
<dbReference type="Pfam" id="PF00550">
    <property type="entry name" value="PP-binding"/>
    <property type="match status" value="1"/>
</dbReference>
<dbReference type="Proteomes" id="UP000189857">
    <property type="component" value="Unassembled WGS sequence"/>
</dbReference>
<dbReference type="EMBL" id="FUXA01000003">
    <property type="protein sequence ID" value="SJZ34850.1"/>
    <property type="molecule type" value="Genomic_DNA"/>
</dbReference>
<accession>A0A1T4JXD1</accession>
<comment type="similarity">
    <text evidence="7">Belongs to the acyl carrier protein (ACP) family.</text>
</comment>
<evidence type="ECO:0000256" key="7">
    <source>
        <dbReference type="HAMAP-Rule" id="MF_01217"/>
    </source>
</evidence>
<dbReference type="AlphaFoldDB" id="A0A1T4JXD1"/>
<dbReference type="NCBIfam" id="NF002148">
    <property type="entry name" value="PRK00982.1-2"/>
    <property type="match status" value="1"/>
</dbReference>
<keyword evidence="4 7" id="KW-0276">Fatty acid metabolism</keyword>
<evidence type="ECO:0000256" key="5">
    <source>
        <dbReference type="ARBA" id="ARBA00023098"/>
    </source>
</evidence>
<keyword evidence="6 7" id="KW-0275">Fatty acid biosynthesis</keyword>
<dbReference type="GO" id="GO:0000036">
    <property type="term" value="F:acyl carrier activity"/>
    <property type="evidence" value="ECO:0007669"/>
    <property type="project" value="UniProtKB-UniRule"/>
</dbReference>